<dbReference type="InterPro" id="IPR050863">
    <property type="entry name" value="CenT-Element_Derived"/>
</dbReference>
<evidence type="ECO:0000256" key="1">
    <source>
        <dbReference type="ARBA" id="ARBA00023125"/>
    </source>
</evidence>
<feature type="region of interest" description="Disordered" evidence="2">
    <location>
        <begin position="1"/>
        <end position="20"/>
    </location>
</feature>
<name>Q5AZX4_EMENI</name>
<dbReference type="InParanoid" id="Q5AZX4"/>
<dbReference type="Pfam" id="PF03184">
    <property type="entry name" value="DDE_1"/>
    <property type="match status" value="1"/>
</dbReference>
<dbReference type="InterPro" id="IPR009057">
    <property type="entry name" value="Homeodomain-like_sf"/>
</dbReference>
<dbReference type="OMA" id="WMTSLIF"/>
<dbReference type="Pfam" id="PF03221">
    <property type="entry name" value="HTH_Tnp_Tc5"/>
    <property type="match status" value="1"/>
</dbReference>
<feature type="domain" description="HTH CENPB-type" evidence="3">
    <location>
        <begin position="18"/>
        <end position="93"/>
    </location>
</feature>
<dbReference type="HOGENOM" id="CLU_018294_0_3_1"/>
<dbReference type="OrthoDB" id="4479198at2759"/>
<dbReference type="EMBL" id="BN001301">
    <property type="protein sequence ID" value="CBF70072.1"/>
    <property type="molecule type" value="Genomic_DNA"/>
</dbReference>
<dbReference type="GeneID" id="2870753"/>
<dbReference type="PANTHER" id="PTHR19303">
    <property type="entry name" value="TRANSPOSON"/>
    <property type="match status" value="1"/>
</dbReference>
<dbReference type="Proteomes" id="UP000000560">
    <property type="component" value="Chromosome I"/>
</dbReference>
<dbReference type="SMART" id="SM00674">
    <property type="entry name" value="CENPB"/>
    <property type="match status" value="1"/>
</dbReference>
<dbReference type="KEGG" id="ani:ANIA_06156"/>
<reference evidence="5" key="2">
    <citation type="journal article" date="2009" name="Fungal Genet. Biol.">
        <title>The 2008 update of the Aspergillus nidulans genome annotation: a community effort.</title>
        <authorList>
            <person name="Wortman J.R."/>
            <person name="Gilsenan J.M."/>
            <person name="Joardar V."/>
            <person name="Deegan J."/>
            <person name="Clutterbuck J."/>
            <person name="Andersen M.R."/>
            <person name="Archer D."/>
            <person name="Bencina M."/>
            <person name="Braus G."/>
            <person name="Coutinho P."/>
            <person name="von Dohren H."/>
            <person name="Doonan J."/>
            <person name="Driessen A.J."/>
            <person name="Durek P."/>
            <person name="Espeso E."/>
            <person name="Fekete E."/>
            <person name="Flipphi M."/>
            <person name="Estrada C.G."/>
            <person name="Geysens S."/>
            <person name="Goldman G."/>
            <person name="de Groot P.W."/>
            <person name="Hansen K."/>
            <person name="Harris S.D."/>
            <person name="Heinekamp T."/>
            <person name="Helmstaedt K."/>
            <person name="Henrissat B."/>
            <person name="Hofmann G."/>
            <person name="Homan T."/>
            <person name="Horio T."/>
            <person name="Horiuchi H."/>
            <person name="James S."/>
            <person name="Jones M."/>
            <person name="Karaffa L."/>
            <person name="Karanyi Z."/>
            <person name="Kato M."/>
            <person name="Keller N."/>
            <person name="Kelly D.E."/>
            <person name="Kiel J.A."/>
            <person name="Kim J.M."/>
            <person name="van der Klei I.J."/>
            <person name="Klis F.M."/>
            <person name="Kovalchuk A."/>
            <person name="Krasevec N."/>
            <person name="Kubicek C.P."/>
            <person name="Liu B."/>
            <person name="Maccabe A."/>
            <person name="Meyer V."/>
            <person name="Mirabito P."/>
            <person name="Miskei M."/>
            <person name="Mos M."/>
            <person name="Mullins J."/>
            <person name="Nelson D.R."/>
            <person name="Nielsen J."/>
            <person name="Oakley B.R."/>
            <person name="Osmani S.A."/>
            <person name="Pakula T."/>
            <person name="Paszewski A."/>
            <person name="Paulsen I."/>
            <person name="Pilsyk S."/>
            <person name="Pocsi I."/>
            <person name="Punt P.J."/>
            <person name="Ram A.F."/>
            <person name="Ren Q."/>
            <person name="Robellet X."/>
            <person name="Robson G."/>
            <person name="Seiboth B."/>
            <person name="van Solingen P."/>
            <person name="Specht T."/>
            <person name="Sun J."/>
            <person name="Taheri-Talesh N."/>
            <person name="Takeshita N."/>
            <person name="Ussery D."/>
            <person name="vanKuyk P.A."/>
            <person name="Visser H."/>
            <person name="van de Vondervoort P.J."/>
            <person name="de Vries R.P."/>
            <person name="Walton J."/>
            <person name="Xiang X."/>
            <person name="Xiong Y."/>
            <person name="Zeng A.P."/>
            <person name="Brandt B.W."/>
            <person name="Cornell M.J."/>
            <person name="van den Hondel C.A."/>
            <person name="Visser J."/>
            <person name="Oliver S.G."/>
            <person name="Turner G."/>
        </authorList>
    </citation>
    <scope>GENOME REANNOTATION</scope>
    <source>
        <strain evidence="5">FGSC A4 / ATCC 38163 / CBS 112.46 / NRRL 194 / M139</strain>
    </source>
</reference>
<evidence type="ECO:0000313" key="5">
    <source>
        <dbReference type="Proteomes" id="UP000000560"/>
    </source>
</evidence>
<dbReference type="AlphaFoldDB" id="Q5AZX4"/>
<dbReference type="eggNOG" id="KOG3105">
    <property type="taxonomic scope" value="Eukaryota"/>
</dbReference>
<evidence type="ECO:0000256" key="2">
    <source>
        <dbReference type="SAM" id="MobiDB-lite"/>
    </source>
</evidence>
<evidence type="ECO:0000259" key="3">
    <source>
        <dbReference type="PROSITE" id="PS51253"/>
    </source>
</evidence>
<reference evidence="5" key="1">
    <citation type="journal article" date="2005" name="Nature">
        <title>Sequencing of Aspergillus nidulans and comparative analysis with A. fumigatus and A. oryzae.</title>
        <authorList>
            <person name="Galagan J.E."/>
            <person name="Calvo S.E."/>
            <person name="Cuomo C."/>
            <person name="Ma L.J."/>
            <person name="Wortman J.R."/>
            <person name="Batzoglou S."/>
            <person name="Lee S.I."/>
            <person name="Basturkmen M."/>
            <person name="Spevak C.C."/>
            <person name="Clutterbuck J."/>
            <person name="Kapitonov V."/>
            <person name="Jurka J."/>
            <person name="Scazzocchio C."/>
            <person name="Farman M."/>
            <person name="Butler J."/>
            <person name="Purcell S."/>
            <person name="Harris S."/>
            <person name="Braus G.H."/>
            <person name="Draht O."/>
            <person name="Busch S."/>
            <person name="D'Enfert C."/>
            <person name="Bouchier C."/>
            <person name="Goldman G.H."/>
            <person name="Bell-Pedersen D."/>
            <person name="Griffiths-Jones S."/>
            <person name="Doonan J.H."/>
            <person name="Yu J."/>
            <person name="Vienken K."/>
            <person name="Pain A."/>
            <person name="Freitag M."/>
            <person name="Selker E.U."/>
            <person name="Archer D.B."/>
            <person name="Penalva M.A."/>
            <person name="Oakley B.R."/>
            <person name="Momany M."/>
            <person name="Tanaka T."/>
            <person name="Kumagai T."/>
            <person name="Asai K."/>
            <person name="Machida M."/>
            <person name="Nierman W.C."/>
            <person name="Denning D.W."/>
            <person name="Caddick M."/>
            <person name="Hynes M."/>
            <person name="Paoletti M."/>
            <person name="Fischer R."/>
            <person name="Miller B."/>
            <person name="Dyer P."/>
            <person name="Sachs M.S."/>
            <person name="Osmani S.A."/>
            <person name="Birren B.W."/>
        </authorList>
    </citation>
    <scope>NUCLEOTIDE SEQUENCE [LARGE SCALE GENOMIC DNA]</scope>
    <source>
        <strain evidence="5">FGSC A4 / ATCC 38163 / CBS 112.46 / NRRL 194 / M139</strain>
    </source>
</reference>
<accession>C8V299</accession>
<dbReference type="PANTHER" id="PTHR19303:SF73">
    <property type="entry name" value="PROTEIN PDC2"/>
    <property type="match status" value="1"/>
</dbReference>
<proteinExistence type="predicted"/>
<dbReference type="SUPFAM" id="SSF46689">
    <property type="entry name" value="Homeodomain-like"/>
    <property type="match status" value="1"/>
</dbReference>
<dbReference type="Gene3D" id="1.10.10.60">
    <property type="entry name" value="Homeodomain-like"/>
    <property type="match status" value="1"/>
</dbReference>
<dbReference type="InterPro" id="IPR006600">
    <property type="entry name" value="HTH_CenpB_DNA-bd_dom"/>
</dbReference>
<dbReference type="GO" id="GO:0005634">
    <property type="term" value="C:nucleus"/>
    <property type="evidence" value="ECO:0000318"/>
    <property type="project" value="GO_Central"/>
</dbReference>
<dbReference type="InterPro" id="IPR004875">
    <property type="entry name" value="DDE_SF_endonuclease_dom"/>
</dbReference>
<dbReference type="VEuPathDB" id="FungiDB:AN6156"/>
<evidence type="ECO:0000313" key="4">
    <source>
        <dbReference type="EMBL" id="CBF70072.1"/>
    </source>
</evidence>
<keyword evidence="5" id="KW-1185">Reference proteome</keyword>
<gene>
    <name evidence="4" type="ORF">ANIA_06156</name>
</gene>
<accession>Q5AZX4</accession>
<dbReference type="PROSITE" id="PS51253">
    <property type="entry name" value="HTH_CENPB"/>
    <property type="match status" value="1"/>
</dbReference>
<dbReference type="GO" id="GO:0003677">
    <property type="term" value="F:DNA binding"/>
    <property type="evidence" value="ECO:0000318"/>
    <property type="project" value="GO_Central"/>
</dbReference>
<organism evidence="4 5">
    <name type="scientific">Emericella nidulans (strain FGSC A4 / ATCC 38163 / CBS 112.46 / NRRL 194 / M139)</name>
    <name type="common">Aspergillus nidulans</name>
    <dbReference type="NCBI Taxonomy" id="227321"/>
    <lineage>
        <taxon>Eukaryota</taxon>
        <taxon>Fungi</taxon>
        <taxon>Dikarya</taxon>
        <taxon>Ascomycota</taxon>
        <taxon>Pezizomycotina</taxon>
        <taxon>Eurotiomycetes</taxon>
        <taxon>Eurotiomycetidae</taxon>
        <taxon>Eurotiales</taxon>
        <taxon>Aspergillaceae</taxon>
        <taxon>Aspergillus</taxon>
        <taxon>Aspergillus subgen. Nidulantes</taxon>
    </lineage>
</organism>
<sequence>MDSPQQYQYPDSGCNPSSATRKGIGQWQDLEAILYEWHHILDWKGSYITGDILVEKARQIWSCLPQYRDQPPPAFSSGWLHQFKQRYNIKQRTYHGEAGSVLEEAEEKMKAMRTFAGQYNEDDIYNMDETGLFWRMPPSWSLSSVNTPGIRKDKSRISIICCVNASGTDRLPIWVIGKERTPRALRNINISAIGIRWQWNKNAWMDQIIMREWLLEFYQYIGQRSILLTMDNLPAHLSGLELAPPPPNVRICWLPKNSTSRFQPLDQGIIQNLKIYYRRQWLRYMLSHYERNLDPLQSVTILDCIRWLVRAWHHDVQSSTILACFYKSILVQDPIQLPIEAPDLRPLYMQVQQSGRISDCMDISFFLNPAEESLEISNSSNEISSDILLEQLIAEASGNADIYPNDLDDVSGEPARLPKPQDALDAVRLLISYMEGQDTAKTPILRSLERLERNIEGEIITARAQAP</sequence>
<keyword evidence="1" id="KW-0238">DNA-binding</keyword>
<protein>
    <recommendedName>
        <fullName evidence="3">HTH CENPB-type domain-containing protein</fullName>
    </recommendedName>
</protein>
<dbReference type="RefSeq" id="XP_663760.1">
    <property type="nucleotide sequence ID" value="XM_658668.1"/>
</dbReference>